<dbReference type="RefSeq" id="WP_117994141.1">
    <property type="nucleotide sequence ID" value="NZ_QRXR01000015.1"/>
</dbReference>
<keyword evidence="5 7" id="KW-0472">Membrane</keyword>
<dbReference type="InterPro" id="IPR025857">
    <property type="entry name" value="MacB_PCD"/>
</dbReference>
<comment type="similarity">
    <text evidence="6">Belongs to the ABC-4 integral membrane protein family.</text>
</comment>
<dbReference type="AlphaFoldDB" id="A0A412RKK0"/>
<gene>
    <name evidence="10" type="ORF">DWW89_10040</name>
</gene>
<evidence type="ECO:0000256" key="5">
    <source>
        <dbReference type="ARBA" id="ARBA00023136"/>
    </source>
</evidence>
<evidence type="ECO:0000256" key="6">
    <source>
        <dbReference type="ARBA" id="ARBA00038076"/>
    </source>
</evidence>
<organism evidence="10 11">
    <name type="scientific">Agathobacter rectalis</name>
    <dbReference type="NCBI Taxonomy" id="39491"/>
    <lineage>
        <taxon>Bacteria</taxon>
        <taxon>Bacillati</taxon>
        <taxon>Bacillota</taxon>
        <taxon>Clostridia</taxon>
        <taxon>Lachnospirales</taxon>
        <taxon>Lachnospiraceae</taxon>
        <taxon>Agathobacter</taxon>
    </lineage>
</organism>
<name>A0A412RKK0_9FIRM</name>
<evidence type="ECO:0000256" key="4">
    <source>
        <dbReference type="ARBA" id="ARBA00022989"/>
    </source>
</evidence>
<dbReference type="InterPro" id="IPR003838">
    <property type="entry name" value="ABC3_permease_C"/>
</dbReference>
<feature type="transmembrane region" description="Helical" evidence="7">
    <location>
        <begin position="737"/>
        <end position="756"/>
    </location>
</feature>
<keyword evidence="2" id="KW-1003">Cell membrane</keyword>
<evidence type="ECO:0000313" key="10">
    <source>
        <dbReference type="EMBL" id="RGU23043.1"/>
    </source>
</evidence>
<feature type="transmembrane region" description="Helical" evidence="7">
    <location>
        <begin position="315"/>
        <end position="336"/>
    </location>
</feature>
<comment type="subcellular location">
    <subcellularLocation>
        <location evidence="1">Cell membrane</location>
        <topology evidence="1">Multi-pass membrane protein</topology>
    </subcellularLocation>
</comment>
<dbReference type="PANTHER" id="PTHR30572">
    <property type="entry name" value="MEMBRANE COMPONENT OF TRANSPORTER-RELATED"/>
    <property type="match status" value="1"/>
</dbReference>
<keyword evidence="3 7" id="KW-0812">Transmembrane</keyword>
<keyword evidence="4 7" id="KW-1133">Transmembrane helix</keyword>
<evidence type="ECO:0000313" key="11">
    <source>
        <dbReference type="Proteomes" id="UP000283765"/>
    </source>
</evidence>
<feature type="transmembrane region" description="Helical" evidence="7">
    <location>
        <begin position="348"/>
        <end position="370"/>
    </location>
</feature>
<reference evidence="10 11" key="1">
    <citation type="submission" date="2018-08" db="EMBL/GenBank/DDBJ databases">
        <title>A genome reference for cultivated species of the human gut microbiota.</title>
        <authorList>
            <person name="Zou Y."/>
            <person name="Xue W."/>
            <person name="Luo G."/>
        </authorList>
    </citation>
    <scope>NUCLEOTIDE SEQUENCE [LARGE SCALE GENOMIC DNA]</scope>
    <source>
        <strain evidence="10 11">AF17-27</strain>
    </source>
</reference>
<evidence type="ECO:0000256" key="7">
    <source>
        <dbReference type="SAM" id="Phobius"/>
    </source>
</evidence>
<feature type="transmembrane region" description="Helical" evidence="7">
    <location>
        <begin position="252"/>
        <end position="273"/>
    </location>
</feature>
<evidence type="ECO:0000259" key="8">
    <source>
        <dbReference type="Pfam" id="PF02687"/>
    </source>
</evidence>
<feature type="transmembrane region" description="Helical" evidence="7">
    <location>
        <begin position="423"/>
        <end position="444"/>
    </location>
</feature>
<dbReference type="Pfam" id="PF12704">
    <property type="entry name" value="MacB_PCD"/>
    <property type="match status" value="1"/>
</dbReference>
<sequence>MKSYLSLVPISAKVHKRQNRMTLMCIVIAVFLVTTVFSIVGAIVDMEKTSMIGSHGYWHISIQDISEDVAEQIRSRSDVKTVSECETINAGVDENYYIGSQRAVLYGVDESWVTDIWDFLEDGTYPESDTEVIASANIKNTLGVDIGDSITLNTPSGSTEYTISGFGSHDLEFNDMYDAVTVYMNRGAFSELCLANNVEESPVYYVRFSTDNGVAKRINDIKENYGLTDEIVDENTALLAITGASSNGYAQALYPLAAILFVLIVLAGVFMISSSMNSNVAQRTQFFGMMRCIGMSKQQITRYVRLEALNWCKTAIPIGIILGVVVTWVVCFGVKYGIGGEFAEIPLFYVSASGIVLGVAVGILTVLLAAHSPAKRAAKVSPAAAVSGNAQNGAKTRCTKIIGGMKIDTALGISHAVSARKNLILMTGSFALSIILFFGFSVGLDFAKALIPSTRSWQPDLSITSDDESNSVDKNLAAELSKVEGITQVYGNMALLDVPAVSEKGVSEITLVSYEEYMLQCAKENMVSGDLSKLSGDSNYVLTIYDARNPLETGDKVQVNGTELEVVGTVSEGLFEDDITLICTEETFERLMGDSDYALLNVQIADNVDKNKIVSSIRSMMSENYSLADYYDTNKDNNAEFWGIRLAVYVFLAIIILMAALNIINSTSMSVAAKTKQYGAMRAVGMDGRQLTKMITAEVLTYAAFGCVIGCAVGLYLNKTIYEAFITAYFGEIWHIPVREIAIILLFIFASVVMAVHAPAKRMRNMEITATINDM</sequence>
<evidence type="ECO:0008006" key="12">
    <source>
        <dbReference type="Google" id="ProtNLM"/>
    </source>
</evidence>
<dbReference type="Pfam" id="PF02687">
    <property type="entry name" value="FtsX"/>
    <property type="match status" value="2"/>
</dbReference>
<protein>
    <recommendedName>
        <fullName evidence="12">ABC transporter permease</fullName>
    </recommendedName>
</protein>
<accession>A0A412RKK0</accession>
<dbReference type="GO" id="GO:0022857">
    <property type="term" value="F:transmembrane transporter activity"/>
    <property type="evidence" value="ECO:0007669"/>
    <property type="project" value="TreeGrafter"/>
</dbReference>
<proteinExistence type="inferred from homology"/>
<feature type="domain" description="ABC3 transporter permease C-terminal" evidence="8">
    <location>
        <begin position="259"/>
        <end position="380"/>
    </location>
</feature>
<evidence type="ECO:0000256" key="3">
    <source>
        <dbReference type="ARBA" id="ARBA00022692"/>
    </source>
</evidence>
<dbReference type="InterPro" id="IPR050250">
    <property type="entry name" value="Macrolide_Exporter_MacB"/>
</dbReference>
<dbReference type="PANTHER" id="PTHR30572:SF4">
    <property type="entry name" value="ABC TRANSPORTER PERMEASE YTRF"/>
    <property type="match status" value="1"/>
</dbReference>
<dbReference type="Proteomes" id="UP000283765">
    <property type="component" value="Unassembled WGS sequence"/>
</dbReference>
<feature type="domain" description="MacB-like periplasmic core" evidence="9">
    <location>
        <begin position="21"/>
        <end position="189"/>
    </location>
</feature>
<comment type="caution">
    <text evidence="10">The sequence shown here is derived from an EMBL/GenBank/DDBJ whole genome shotgun (WGS) entry which is preliminary data.</text>
</comment>
<evidence type="ECO:0000259" key="9">
    <source>
        <dbReference type="Pfam" id="PF12704"/>
    </source>
</evidence>
<feature type="domain" description="ABC3 transporter permease C-terminal" evidence="8">
    <location>
        <begin position="650"/>
        <end position="768"/>
    </location>
</feature>
<evidence type="ECO:0000256" key="2">
    <source>
        <dbReference type="ARBA" id="ARBA00022475"/>
    </source>
</evidence>
<dbReference type="GO" id="GO:0005886">
    <property type="term" value="C:plasma membrane"/>
    <property type="evidence" value="ECO:0007669"/>
    <property type="project" value="UniProtKB-SubCell"/>
</dbReference>
<dbReference type="EMBL" id="QRXR01000015">
    <property type="protein sequence ID" value="RGU23043.1"/>
    <property type="molecule type" value="Genomic_DNA"/>
</dbReference>
<feature type="transmembrane region" description="Helical" evidence="7">
    <location>
        <begin position="642"/>
        <end position="664"/>
    </location>
</feature>
<feature type="transmembrane region" description="Helical" evidence="7">
    <location>
        <begin position="21"/>
        <end position="44"/>
    </location>
</feature>
<feature type="transmembrane region" description="Helical" evidence="7">
    <location>
        <begin position="699"/>
        <end position="717"/>
    </location>
</feature>
<evidence type="ECO:0000256" key="1">
    <source>
        <dbReference type="ARBA" id="ARBA00004651"/>
    </source>
</evidence>